<keyword evidence="1" id="KW-0472">Membrane</keyword>
<dbReference type="PRINTS" id="PR00702">
    <property type="entry name" value="ACRIFLAVINRP"/>
</dbReference>
<dbReference type="Gene3D" id="3.30.70.1430">
    <property type="entry name" value="Multidrug efflux transporter AcrB pore domain"/>
    <property type="match status" value="2"/>
</dbReference>
<dbReference type="STRING" id="797277.SAMN05216198_2837"/>
<organism evidence="2 3">
    <name type="scientific">Halopseudomonas litoralis</name>
    <dbReference type="NCBI Taxonomy" id="797277"/>
    <lineage>
        <taxon>Bacteria</taxon>
        <taxon>Pseudomonadati</taxon>
        <taxon>Pseudomonadota</taxon>
        <taxon>Gammaproteobacteria</taxon>
        <taxon>Pseudomonadales</taxon>
        <taxon>Pseudomonadaceae</taxon>
        <taxon>Halopseudomonas</taxon>
    </lineage>
</organism>
<keyword evidence="1" id="KW-0812">Transmembrane</keyword>
<feature type="transmembrane region" description="Helical" evidence="1">
    <location>
        <begin position="486"/>
        <end position="510"/>
    </location>
</feature>
<dbReference type="Gene3D" id="1.20.1640.10">
    <property type="entry name" value="Multidrug efflux transporter AcrB transmembrane domain"/>
    <property type="match status" value="2"/>
</dbReference>
<evidence type="ECO:0000313" key="2">
    <source>
        <dbReference type="EMBL" id="SDS80827.1"/>
    </source>
</evidence>
<feature type="transmembrane region" description="Helical" evidence="1">
    <location>
        <begin position="1036"/>
        <end position="1059"/>
    </location>
</feature>
<dbReference type="Gene3D" id="3.30.2090.10">
    <property type="entry name" value="Multidrug efflux transporter AcrB TolC docking domain, DN and DC subdomains"/>
    <property type="match status" value="2"/>
</dbReference>
<evidence type="ECO:0000256" key="1">
    <source>
        <dbReference type="SAM" id="Phobius"/>
    </source>
</evidence>
<dbReference type="AlphaFoldDB" id="A0A1H1V7S0"/>
<dbReference type="GO" id="GO:0042910">
    <property type="term" value="F:xenobiotic transmembrane transporter activity"/>
    <property type="evidence" value="ECO:0007669"/>
    <property type="project" value="TreeGrafter"/>
</dbReference>
<feature type="transmembrane region" description="Helical" evidence="1">
    <location>
        <begin position="1009"/>
        <end position="1030"/>
    </location>
</feature>
<dbReference type="RefSeq" id="WP_090274361.1">
    <property type="nucleotide sequence ID" value="NZ_LT629748.1"/>
</dbReference>
<dbReference type="OrthoDB" id="9757904at2"/>
<dbReference type="PANTHER" id="PTHR32063">
    <property type="match status" value="1"/>
</dbReference>
<dbReference type="SUPFAM" id="SSF82693">
    <property type="entry name" value="Multidrug efflux transporter AcrB pore domain, PN1, PN2, PC1 and PC2 subdomains"/>
    <property type="match status" value="2"/>
</dbReference>
<feature type="transmembrane region" description="Helical" evidence="1">
    <location>
        <begin position="934"/>
        <end position="954"/>
    </location>
</feature>
<feature type="transmembrane region" description="Helical" evidence="1">
    <location>
        <begin position="455"/>
        <end position="474"/>
    </location>
</feature>
<dbReference type="SUPFAM" id="SSF82866">
    <property type="entry name" value="Multidrug efflux transporter AcrB transmembrane domain"/>
    <property type="match status" value="2"/>
</dbReference>
<feature type="transmembrane region" description="Helical" evidence="1">
    <location>
        <begin position="384"/>
        <end position="405"/>
    </location>
</feature>
<dbReference type="Gene3D" id="3.30.70.1440">
    <property type="entry name" value="Multidrug efflux transporter AcrB pore domain"/>
    <property type="match status" value="1"/>
</dbReference>
<name>A0A1H1V7S0_9GAMM</name>
<dbReference type="Gene3D" id="3.30.70.1320">
    <property type="entry name" value="Multidrug efflux transporter AcrB pore domain like"/>
    <property type="match status" value="1"/>
</dbReference>
<evidence type="ECO:0000313" key="3">
    <source>
        <dbReference type="Proteomes" id="UP000243426"/>
    </source>
</evidence>
<accession>A0A1H1V7S0</accession>
<feature type="transmembrane region" description="Helical" evidence="1">
    <location>
        <begin position="358"/>
        <end position="377"/>
    </location>
</feature>
<protein>
    <submittedName>
        <fullName evidence="2">Multidrug efflux pump subunit AcrB</fullName>
    </submittedName>
</protein>
<dbReference type="SUPFAM" id="SSF82714">
    <property type="entry name" value="Multidrug efflux transporter AcrB TolC docking domain, DN and DC subdomains"/>
    <property type="match status" value="1"/>
</dbReference>
<dbReference type="Proteomes" id="UP000243426">
    <property type="component" value="Chromosome I"/>
</dbReference>
<gene>
    <name evidence="2" type="ORF">SAMN05216198_2837</name>
</gene>
<sequence>MSTANGRQESDEVRSAHPLARFFFLQPIFGILLLITLLLGGLMAYTQLVKESLPDLNIPQATITTAWPGADPRTIEEQVTDIIEDEVTTLEGVRKVDSASYDSFSVISVEFDASADPIDAMTRLRAAVADAEAELPADVERPAIEQASVDDRPILTFTLHGEAGSATMNDQARRIRDMLERVTGVREVNIGGEREEIVQILLRPERLLALGLSPSSVRNAVQQANVEQPFGEIHSDDIGAVVRLEGRFRDVDDLRALPVARLSGPGADRPVRLDEVASVRRMQETETSRAFFSADGEAYAASLELSVRKSPGADTVNLVADLHAALAQMQEQGAWPSGLEYSVIQDEADQIMESLAEVFFSALQTMAVVFIILLLTIAWREAILAGLSVPVTFAGVLLIILIMGYSLNELVVIGMVIALVMIVDVFIILLEGLHDEIYNGGKTFGQAVLATVKRYALPAFAAQLTTILALAPLMSISGTVGEFIRVLPTTTVVCLILSFIVAMLCTLPLARALLGKQRKSEDPQRQGLSDRVTARAVNGLESWNARWVVGRRGQSWLWVIGAIALFVFSMWAFTQARVELFPPTDGERLGINIELPPTVQLETSQAIADDVGAILRDKPYFQSVVKLVGLKSPFAAGSMAANLQPSEAENFIGFSAIFRPLEERDAMSYELADELRRELAVYLDQHVAAAQLLVVPESSSPSMGDPIEIQLIGSDMDELLRLSREVQTLLAGTQGVVDVRDNIGMLKPQLALQPDREAANFFGIDHGDLASQLRIAFSSDEVGTFVTADGDDNIDIRLGTEWPSRPGEAGGPRSTEELSRVRAFTQDGRSLAVQQLLKPNQSESAIAISHVGGERALTVMAKNEGRTVGEVFAEVQPHLDEMQQQWPSGYRAVIGGEAADTTETFSSALVALVIAVVLVVGVLVILFSSFRQAFIIFATMPLAVIGSALGFWMFDITFSFFAMIGLVSLIGIAINNGIIMVDTMNSFLKEGMSIPEAAAAGSARRLRPLLTTAITTIVGLVPLAVSSAFYRPLTLVIIFGLVSVSVLALFVVPALYVLLTPEGAGERKVLD</sequence>
<dbReference type="InterPro" id="IPR001036">
    <property type="entry name" value="Acrflvin-R"/>
</dbReference>
<dbReference type="GO" id="GO:0005886">
    <property type="term" value="C:plasma membrane"/>
    <property type="evidence" value="ECO:0007669"/>
    <property type="project" value="TreeGrafter"/>
</dbReference>
<feature type="transmembrane region" description="Helical" evidence="1">
    <location>
        <begin position="22"/>
        <end position="45"/>
    </location>
</feature>
<feature type="transmembrane region" description="Helical" evidence="1">
    <location>
        <begin position="960"/>
        <end position="981"/>
    </location>
</feature>
<feature type="transmembrane region" description="Helical" evidence="1">
    <location>
        <begin position="556"/>
        <end position="573"/>
    </location>
</feature>
<reference evidence="3" key="1">
    <citation type="submission" date="2016-10" db="EMBL/GenBank/DDBJ databases">
        <authorList>
            <person name="Varghese N."/>
            <person name="Submissions S."/>
        </authorList>
    </citation>
    <scope>NUCLEOTIDE SEQUENCE [LARGE SCALE GENOMIC DNA]</scope>
    <source>
        <strain evidence="3">2SM5</strain>
    </source>
</reference>
<keyword evidence="3" id="KW-1185">Reference proteome</keyword>
<keyword evidence="1" id="KW-1133">Transmembrane helix</keyword>
<dbReference type="InterPro" id="IPR027463">
    <property type="entry name" value="AcrB_DN_DC_subdom"/>
</dbReference>
<proteinExistence type="predicted"/>
<feature type="transmembrane region" description="Helical" evidence="1">
    <location>
        <begin position="411"/>
        <end position="434"/>
    </location>
</feature>
<dbReference type="Pfam" id="PF00873">
    <property type="entry name" value="ACR_tran"/>
    <property type="match status" value="1"/>
</dbReference>
<dbReference type="EMBL" id="LT629748">
    <property type="protein sequence ID" value="SDS80827.1"/>
    <property type="molecule type" value="Genomic_DNA"/>
</dbReference>
<dbReference type="PANTHER" id="PTHR32063:SF0">
    <property type="entry name" value="SWARMING MOTILITY PROTEIN SWRC"/>
    <property type="match status" value="1"/>
</dbReference>
<feature type="transmembrane region" description="Helical" evidence="1">
    <location>
        <begin position="908"/>
        <end position="927"/>
    </location>
</feature>